<proteinExistence type="predicted"/>
<feature type="transmembrane region" description="Helical" evidence="1">
    <location>
        <begin position="137"/>
        <end position="157"/>
    </location>
</feature>
<evidence type="ECO:0000256" key="1">
    <source>
        <dbReference type="SAM" id="Phobius"/>
    </source>
</evidence>
<dbReference type="OrthoDB" id="982428at2"/>
<keyword evidence="3" id="KW-1185">Reference proteome</keyword>
<name>A0A150X5M1_9BACT</name>
<dbReference type="AlphaFoldDB" id="A0A150X5M1"/>
<feature type="transmembrane region" description="Helical" evidence="1">
    <location>
        <begin position="109"/>
        <end position="130"/>
    </location>
</feature>
<dbReference type="EMBL" id="LRPC01000028">
    <property type="protein sequence ID" value="KYG74039.1"/>
    <property type="molecule type" value="Genomic_DNA"/>
</dbReference>
<dbReference type="RefSeq" id="WP_068223366.1">
    <property type="nucleotide sequence ID" value="NZ_CP139724.1"/>
</dbReference>
<evidence type="ECO:0000313" key="3">
    <source>
        <dbReference type="Proteomes" id="UP000075606"/>
    </source>
</evidence>
<protein>
    <submittedName>
        <fullName evidence="2">Uncharacterized protein</fullName>
    </submittedName>
</protein>
<organism evidence="2 3">
    <name type="scientific">Roseivirga spongicola</name>
    <dbReference type="NCBI Taxonomy" id="333140"/>
    <lineage>
        <taxon>Bacteria</taxon>
        <taxon>Pseudomonadati</taxon>
        <taxon>Bacteroidota</taxon>
        <taxon>Cytophagia</taxon>
        <taxon>Cytophagales</taxon>
        <taxon>Roseivirgaceae</taxon>
        <taxon>Roseivirga</taxon>
    </lineage>
</organism>
<keyword evidence="1" id="KW-0812">Transmembrane</keyword>
<comment type="caution">
    <text evidence="2">The sequence shown here is derived from an EMBL/GenBank/DDBJ whole genome shotgun (WGS) entry which is preliminary data.</text>
</comment>
<gene>
    <name evidence="2" type="ORF">AWW68_15370</name>
</gene>
<accession>A0A150X5M1</accession>
<sequence>MSNTKPRFRNIFLAIFSAIALVLILDFALSGKVINAQVAGVQSEYQQYYNAAQNYHYSYMVFTEEHAFPVSESFAETVEKGDSVEFSVSILFNQVNWYRMSGDNNRSVYSLRLMAGLVAPLLALIVFFIAYRFKRNLSTLIFVLQAILLADLILTIIY</sequence>
<keyword evidence="1" id="KW-0472">Membrane</keyword>
<keyword evidence="1" id="KW-1133">Transmembrane helix</keyword>
<dbReference type="Proteomes" id="UP000075606">
    <property type="component" value="Unassembled WGS sequence"/>
</dbReference>
<dbReference type="STRING" id="333140.AWW68_15370"/>
<evidence type="ECO:0000313" key="2">
    <source>
        <dbReference type="EMBL" id="KYG74039.1"/>
    </source>
</evidence>
<reference evidence="2 3" key="1">
    <citation type="submission" date="2016-01" db="EMBL/GenBank/DDBJ databases">
        <title>Genome sequencing of Roseivirga spongicola UST030701-084.</title>
        <authorList>
            <person name="Selvaratnam C."/>
            <person name="Thevarajoo S."/>
            <person name="Goh K.M."/>
            <person name="Ee R."/>
            <person name="Chan K.-G."/>
            <person name="Chong C.S."/>
        </authorList>
    </citation>
    <scope>NUCLEOTIDE SEQUENCE [LARGE SCALE GENOMIC DNA]</scope>
    <source>
        <strain evidence="2 3">UST030701-084</strain>
    </source>
</reference>